<dbReference type="Ensembl" id="ENSSSCT00065021804.1">
    <property type="protein sequence ID" value="ENSSSCP00065008839.1"/>
    <property type="gene ID" value="ENSSSCG00065016438.1"/>
</dbReference>
<dbReference type="Ensembl" id="ENSSSCT00040045656.1">
    <property type="protein sequence ID" value="ENSSSCP00040019145.1"/>
    <property type="gene ID" value="ENSSSCG00040033907.1"/>
</dbReference>
<evidence type="ECO:0000313" key="10">
    <source>
        <dbReference type="Proteomes" id="UP000694725"/>
    </source>
</evidence>
<feature type="region of interest" description="Disordered" evidence="6">
    <location>
        <begin position="126"/>
        <end position="158"/>
    </location>
</feature>
<evidence type="ECO:0000256" key="5">
    <source>
        <dbReference type="ARBA" id="ARBA00023136"/>
    </source>
</evidence>
<dbReference type="Proteomes" id="UP000694724">
    <property type="component" value="Unplaced"/>
</dbReference>
<feature type="compositionally biased region" description="Basic and acidic residues" evidence="6">
    <location>
        <begin position="202"/>
        <end position="214"/>
    </location>
</feature>
<evidence type="ECO:0000256" key="6">
    <source>
        <dbReference type="SAM" id="MobiDB-lite"/>
    </source>
</evidence>
<evidence type="ECO:0000256" key="7">
    <source>
        <dbReference type="SAM" id="Phobius"/>
    </source>
</evidence>
<dbReference type="Proteomes" id="UP000694720">
    <property type="component" value="Unplaced"/>
</dbReference>
<dbReference type="InterPro" id="IPR050799">
    <property type="entry name" value="ZIP_Transporter"/>
</dbReference>
<dbReference type="Ensembl" id="ENSSSCT00045048290.1">
    <property type="protein sequence ID" value="ENSSSCP00045033571.1"/>
    <property type="gene ID" value="ENSSSCG00045028270.1"/>
</dbReference>
<keyword evidence="5 7" id="KW-0472">Membrane</keyword>
<dbReference type="Proteomes" id="UP000694725">
    <property type="component" value="Unplaced"/>
</dbReference>
<evidence type="ECO:0000256" key="3">
    <source>
        <dbReference type="ARBA" id="ARBA00022692"/>
    </source>
</evidence>
<gene>
    <name evidence="9" type="primary">SLC39A10</name>
</gene>
<evidence type="ECO:0000256" key="2">
    <source>
        <dbReference type="ARBA" id="ARBA00006939"/>
    </source>
</evidence>
<keyword evidence="8" id="KW-0732">Signal</keyword>
<dbReference type="GO" id="GO:0046873">
    <property type="term" value="F:metal ion transmembrane transporter activity"/>
    <property type="evidence" value="ECO:0007669"/>
    <property type="project" value="InterPro"/>
</dbReference>
<dbReference type="Ensembl" id="ENSSSCT00035053941.1">
    <property type="protein sequence ID" value="ENSSSCP00035021686.1"/>
    <property type="gene ID" value="ENSSSCG00035040620.1"/>
</dbReference>
<feature type="transmembrane region" description="Helical" evidence="7">
    <location>
        <begin position="405"/>
        <end position="432"/>
    </location>
</feature>
<comment type="subcellular location">
    <subcellularLocation>
        <location evidence="1">Membrane</location>
        <topology evidence="1">Multi-pass membrane protein</topology>
    </subcellularLocation>
</comment>
<dbReference type="AlphaFoldDB" id="A0A8D1XP12"/>
<feature type="transmembrane region" description="Helical" evidence="7">
    <location>
        <begin position="749"/>
        <end position="769"/>
    </location>
</feature>
<feature type="transmembrane region" description="Helical" evidence="7">
    <location>
        <begin position="495"/>
        <end position="516"/>
    </location>
</feature>
<dbReference type="Proteomes" id="UP000694570">
    <property type="component" value="Unplaced"/>
</dbReference>
<evidence type="ECO:0000256" key="1">
    <source>
        <dbReference type="ARBA" id="ARBA00004141"/>
    </source>
</evidence>
<dbReference type="Pfam" id="PF02535">
    <property type="entry name" value="Zip"/>
    <property type="match status" value="2"/>
</dbReference>
<feature type="transmembrane region" description="Helical" evidence="7">
    <location>
        <begin position="439"/>
        <end position="461"/>
    </location>
</feature>
<dbReference type="Ensembl" id="ENSSSCT00055027753.1">
    <property type="protein sequence ID" value="ENSSSCP00055022098.1"/>
    <property type="gene ID" value="ENSSSCG00055014041.1"/>
</dbReference>
<feature type="region of interest" description="Disordered" evidence="6">
    <location>
        <begin position="190"/>
        <end position="317"/>
    </location>
</feature>
<keyword evidence="3 7" id="KW-0812">Transmembrane</keyword>
<dbReference type="PANTHER" id="PTHR12191:SF14">
    <property type="entry name" value="ZINC TRANSPORTER ZIP10"/>
    <property type="match status" value="1"/>
</dbReference>
<evidence type="ECO:0000313" key="9">
    <source>
        <dbReference type="Ensembl" id="ENSSSCP00065008839.1"/>
    </source>
</evidence>
<dbReference type="Proteomes" id="UP000694571">
    <property type="component" value="Unplaced"/>
</dbReference>
<comment type="similarity">
    <text evidence="2">Belongs to the ZIP transporter (TC 2.A.5) family.</text>
</comment>
<protein>
    <submittedName>
        <fullName evidence="9">Solute carrier family 39 member 10</fullName>
    </submittedName>
</protein>
<keyword evidence="4 7" id="KW-1133">Transmembrane helix</keyword>
<dbReference type="Ensembl" id="ENSSSCT00030017862.1">
    <property type="protein sequence ID" value="ENSSSCP00030007930.1"/>
    <property type="gene ID" value="ENSSSCG00030013018.1"/>
</dbReference>
<feature type="region of interest" description="Disordered" evidence="6">
    <location>
        <begin position="465"/>
        <end position="484"/>
    </location>
</feature>
<sequence>MKVHMHTKFCLICLLTFIFHHCNHCHEEHNHGSEEHHRHHRGMTESESSKFSVLDAENEKKYYIEKLFDRYGENGRLSFFGLEKLLTNLGLGEIKVVEINHEDLGHDHVSHLDILAVQEGKHFHSHNHQHSHNHLNSENQTVTSISTKRNHKCDPEKETIELSVKSDDKHIYDRNHRLCHHHCLRHHLDHNTTRHFPNDSITHSERGEPSHEPSTETNKTQEQSESKMKGKRKRKGKKSNENSEVITPGFPPNIDQGEQYEHNRVHKPDRVHNPGHSHVRLPEHNGHDPGHGHQDLDPDNEGELRHTRKREAPHVKKSAIYSAASHKDHNEDDRQHECLNVTQLLKYYGHGANSPISPDLFTYLCPALLYQIDSRLCIEHFDKLLVEDINKDKNLVPEDKANIGASAWICGIISITVISLLSLLGVILVPIINQGCFKFLLTFLVALAVGTMSGDALLHLLPHSQGGHDHSHQHAHGHGHSHGHESKKFLEEYDAVLKGLIALGGIYLLFIIEHCIRMFKHYKQQRGKQKWFMKQNTEESAIGRKLSDHKLNNTPDADWLQLKPLAGTDDSVVSEDRLNETELTDLEGQQESPPKNYLCIEEEKIMDHSHSDGLHAIHEHDLHAAAHNHHDESKTVLRKHNHQWHHKHSHHSHGPCHSGSDLKETGIANIAWMVIMGDGIHNFSDGLAIGAAFSSGLTGGISTSIAVFCHELPHELGMFLYVALVDMLPEMLHGDGDNEEHGFCPVGQFILQNLGLLFGFAIMLVIALYEDKIVFDLQF</sequence>
<feature type="region of interest" description="Disordered" evidence="6">
    <location>
        <begin position="29"/>
        <end position="50"/>
    </location>
</feature>
<evidence type="ECO:0000256" key="8">
    <source>
        <dbReference type="SAM" id="SignalP"/>
    </source>
</evidence>
<proteinExistence type="inferred from homology"/>
<dbReference type="InterPro" id="IPR003689">
    <property type="entry name" value="ZIP"/>
</dbReference>
<feature type="signal peptide" evidence="8">
    <location>
        <begin position="1"/>
        <end position="25"/>
    </location>
</feature>
<feature type="compositionally biased region" description="Basic and acidic residues" evidence="6">
    <location>
        <begin position="259"/>
        <end position="272"/>
    </location>
</feature>
<dbReference type="PANTHER" id="PTHR12191">
    <property type="entry name" value="SOLUTE CARRIER FAMILY 39"/>
    <property type="match status" value="1"/>
</dbReference>
<feature type="compositionally biased region" description="Polar residues" evidence="6">
    <location>
        <begin position="138"/>
        <end position="147"/>
    </location>
</feature>
<dbReference type="GO" id="GO:0016020">
    <property type="term" value="C:membrane"/>
    <property type="evidence" value="ECO:0007669"/>
    <property type="project" value="UniProtKB-SubCell"/>
</dbReference>
<organism evidence="9 10">
    <name type="scientific">Sus scrofa</name>
    <name type="common">Pig</name>
    <dbReference type="NCBI Taxonomy" id="9823"/>
    <lineage>
        <taxon>Eukaryota</taxon>
        <taxon>Metazoa</taxon>
        <taxon>Chordata</taxon>
        <taxon>Craniata</taxon>
        <taxon>Vertebrata</taxon>
        <taxon>Euteleostomi</taxon>
        <taxon>Mammalia</taxon>
        <taxon>Eutheria</taxon>
        <taxon>Laurasiatheria</taxon>
        <taxon>Artiodactyla</taxon>
        <taxon>Suina</taxon>
        <taxon>Suidae</taxon>
        <taxon>Sus</taxon>
    </lineage>
</organism>
<dbReference type="Proteomes" id="UP000694722">
    <property type="component" value="Unplaced"/>
</dbReference>
<feature type="compositionally biased region" description="Basic and acidic residues" evidence="6">
    <location>
        <begin position="29"/>
        <end position="48"/>
    </location>
</feature>
<feature type="chain" id="PRO_5044689048" evidence="8">
    <location>
        <begin position="26"/>
        <end position="779"/>
    </location>
</feature>
<feature type="compositionally biased region" description="Basic and acidic residues" evidence="6">
    <location>
        <begin position="280"/>
        <end position="314"/>
    </location>
</feature>
<reference evidence="9" key="1">
    <citation type="submission" date="2025-05" db="UniProtKB">
        <authorList>
            <consortium name="Ensembl"/>
        </authorList>
    </citation>
    <scope>IDENTIFICATION</scope>
</reference>
<evidence type="ECO:0000256" key="4">
    <source>
        <dbReference type="ARBA" id="ARBA00022989"/>
    </source>
</evidence>
<name>A0A8D1XP12_PIG</name>
<dbReference type="Ensembl" id="ENSSSCT00050006511.1">
    <property type="protein sequence ID" value="ENSSSCP00050002843.1"/>
    <property type="gene ID" value="ENSSSCG00050004716.1"/>
</dbReference>
<accession>A0A8D1XP12</accession>
<dbReference type="Proteomes" id="UP000694728">
    <property type="component" value="Unplaced"/>
</dbReference>